<dbReference type="EMBL" id="CP009110">
    <property type="protein sequence ID" value="AIJ23959.1"/>
    <property type="molecule type" value="Genomic_DNA"/>
</dbReference>
<evidence type="ECO:0000313" key="3">
    <source>
        <dbReference type="Proteomes" id="UP000062973"/>
    </source>
</evidence>
<dbReference type="AlphaFoldDB" id="A0A076MTD0"/>
<dbReference type="RefSeq" id="WP_017982794.1">
    <property type="nucleotide sequence ID" value="NZ_AQUL01000001.1"/>
</dbReference>
<feature type="region of interest" description="Disordered" evidence="1">
    <location>
        <begin position="1"/>
        <end position="50"/>
    </location>
</feature>
<accession>A0A076MTD0</accession>
<evidence type="ECO:0000313" key="2">
    <source>
        <dbReference type="EMBL" id="AIJ23959.1"/>
    </source>
</evidence>
<gene>
    <name evidence="2" type="ORF">AMETH_3867</name>
</gene>
<proteinExistence type="predicted"/>
<dbReference type="HOGENOM" id="CLU_3113871_0_0_11"/>
<dbReference type="KEGG" id="amq:AMETH_3867"/>
<keyword evidence="3" id="KW-1185">Reference proteome</keyword>
<reference evidence="2 3" key="1">
    <citation type="submission" date="2014-07" db="EMBL/GenBank/DDBJ databases">
        <title>Whole Genome Sequence of the Amycolatopsis methanolica 239.</title>
        <authorList>
            <person name="Tang B."/>
        </authorList>
    </citation>
    <scope>NUCLEOTIDE SEQUENCE [LARGE SCALE GENOMIC DNA]</scope>
    <source>
        <strain evidence="2 3">239</strain>
    </source>
</reference>
<name>A0A076MTD0_AMYME</name>
<organism evidence="2 3">
    <name type="scientific">Amycolatopsis methanolica 239</name>
    <dbReference type="NCBI Taxonomy" id="1068978"/>
    <lineage>
        <taxon>Bacteria</taxon>
        <taxon>Bacillati</taxon>
        <taxon>Actinomycetota</taxon>
        <taxon>Actinomycetes</taxon>
        <taxon>Pseudonocardiales</taxon>
        <taxon>Pseudonocardiaceae</taxon>
        <taxon>Amycolatopsis</taxon>
        <taxon>Amycolatopsis methanolica group</taxon>
    </lineage>
</organism>
<protein>
    <submittedName>
        <fullName evidence="2">Uncharacterized protein</fullName>
    </submittedName>
</protein>
<evidence type="ECO:0000256" key="1">
    <source>
        <dbReference type="SAM" id="MobiDB-lite"/>
    </source>
</evidence>
<dbReference type="Proteomes" id="UP000062973">
    <property type="component" value="Chromosome"/>
</dbReference>
<sequence length="50" mass="5257">MANTTITSDRERSALRPADAEGDGTAQPDADRGTPDPLPDRAFTPALFGI</sequence>